<dbReference type="EMBL" id="FNXG01000002">
    <property type="protein sequence ID" value="SEH85146.1"/>
    <property type="molecule type" value="Genomic_DNA"/>
</dbReference>
<dbReference type="PANTHER" id="PTHR43877:SF2">
    <property type="entry name" value="AMINOALKYLPHOSPHONATE N-ACETYLTRANSFERASE-RELATED"/>
    <property type="match status" value="1"/>
</dbReference>
<dbReference type="PROSITE" id="PS51186">
    <property type="entry name" value="GNAT"/>
    <property type="match status" value="1"/>
</dbReference>
<evidence type="ECO:0000313" key="5">
    <source>
        <dbReference type="Proteomes" id="UP000199125"/>
    </source>
</evidence>
<dbReference type="Pfam" id="PF00583">
    <property type="entry name" value="Acetyltransf_1"/>
    <property type="match status" value="1"/>
</dbReference>
<keyword evidence="5" id="KW-1185">Reference proteome</keyword>
<protein>
    <submittedName>
        <fullName evidence="4">Ribosomal protein S18 acetylase RimI</fullName>
    </submittedName>
</protein>
<gene>
    <name evidence="4" type="ORF">SAMN04488075_1431</name>
</gene>
<accession>A0A1H6LII6</accession>
<dbReference type="AlphaFoldDB" id="A0A1H6LII6"/>
<evidence type="ECO:0000259" key="3">
    <source>
        <dbReference type="PROSITE" id="PS51186"/>
    </source>
</evidence>
<dbReference type="InterPro" id="IPR016181">
    <property type="entry name" value="Acyl_CoA_acyltransferase"/>
</dbReference>
<keyword evidence="2" id="KW-0012">Acyltransferase</keyword>
<dbReference type="InterPro" id="IPR050832">
    <property type="entry name" value="Bact_Acetyltransf"/>
</dbReference>
<proteinExistence type="predicted"/>
<dbReference type="OrthoDB" id="9789603at2"/>
<dbReference type="GO" id="GO:0005840">
    <property type="term" value="C:ribosome"/>
    <property type="evidence" value="ECO:0007669"/>
    <property type="project" value="UniProtKB-KW"/>
</dbReference>
<evidence type="ECO:0000313" key="4">
    <source>
        <dbReference type="EMBL" id="SEH85146.1"/>
    </source>
</evidence>
<organism evidence="4 5">
    <name type="scientific">Paracoccus alkenifer</name>
    <dbReference type="NCBI Taxonomy" id="65735"/>
    <lineage>
        <taxon>Bacteria</taxon>
        <taxon>Pseudomonadati</taxon>
        <taxon>Pseudomonadota</taxon>
        <taxon>Alphaproteobacteria</taxon>
        <taxon>Rhodobacterales</taxon>
        <taxon>Paracoccaceae</taxon>
        <taxon>Paracoccus</taxon>
    </lineage>
</organism>
<sequence>MTPRFRPATRDDVPQVVALLSDDILGAGRETAELDPYLAAFDAMQLETGNQLIVAEDADGRVVACYQLIFMSGLSLSATRRAEIEAVRITASLRGRGMGARLIADAESRARAAGCGLLQLTSNASRADALRFYQGAGFTPSHIGFKKPL</sequence>
<dbReference type="PANTHER" id="PTHR43877">
    <property type="entry name" value="AMINOALKYLPHOSPHONATE N-ACETYLTRANSFERASE-RELATED-RELATED"/>
    <property type="match status" value="1"/>
</dbReference>
<feature type="domain" description="N-acetyltransferase" evidence="3">
    <location>
        <begin position="3"/>
        <end position="149"/>
    </location>
</feature>
<keyword evidence="4" id="KW-0687">Ribonucleoprotein</keyword>
<dbReference type="SUPFAM" id="SSF55729">
    <property type="entry name" value="Acyl-CoA N-acyltransferases (Nat)"/>
    <property type="match status" value="1"/>
</dbReference>
<keyword evidence="1" id="KW-0808">Transferase</keyword>
<dbReference type="CDD" id="cd04301">
    <property type="entry name" value="NAT_SF"/>
    <property type="match status" value="1"/>
</dbReference>
<keyword evidence="4" id="KW-0689">Ribosomal protein</keyword>
<evidence type="ECO:0000256" key="1">
    <source>
        <dbReference type="ARBA" id="ARBA00022679"/>
    </source>
</evidence>
<dbReference type="GO" id="GO:0016747">
    <property type="term" value="F:acyltransferase activity, transferring groups other than amino-acyl groups"/>
    <property type="evidence" value="ECO:0007669"/>
    <property type="project" value="InterPro"/>
</dbReference>
<evidence type="ECO:0000256" key="2">
    <source>
        <dbReference type="ARBA" id="ARBA00023315"/>
    </source>
</evidence>
<dbReference type="InterPro" id="IPR000182">
    <property type="entry name" value="GNAT_dom"/>
</dbReference>
<dbReference type="Gene3D" id="3.40.630.30">
    <property type="match status" value="1"/>
</dbReference>
<dbReference type="Proteomes" id="UP000199125">
    <property type="component" value="Unassembled WGS sequence"/>
</dbReference>
<dbReference type="RefSeq" id="WP_090846782.1">
    <property type="nucleotide sequence ID" value="NZ_FNXG01000002.1"/>
</dbReference>
<dbReference type="STRING" id="65735.SAMN04488075_1431"/>
<reference evidence="5" key="1">
    <citation type="submission" date="2016-10" db="EMBL/GenBank/DDBJ databases">
        <authorList>
            <person name="Varghese N."/>
            <person name="Submissions S."/>
        </authorList>
    </citation>
    <scope>NUCLEOTIDE SEQUENCE [LARGE SCALE GENOMIC DNA]</scope>
    <source>
        <strain evidence="5">DSM 11593</strain>
    </source>
</reference>
<name>A0A1H6LII6_9RHOB</name>